<accession>A0AAP0NPJ8</accession>
<feature type="domain" description="Carbohydrate kinase PfkB" evidence="5">
    <location>
        <begin position="358"/>
        <end position="402"/>
    </location>
</feature>
<dbReference type="EMBL" id="JBBNAG010000008">
    <property type="protein sequence ID" value="KAK9113155.1"/>
    <property type="molecule type" value="Genomic_DNA"/>
</dbReference>
<dbReference type="PRINTS" id="PR00990">
    <property type="entry name" value="RIBOKINASE"/>
</dbReference>
<dbReference type="GO" id="GO:0016798">
    <property type="term" value="F:hydrolase activity, acting on glycosyl bonds"/>
    <property type="evidence" value="ECO:0007669"/>
    <property type="project" value="TreeGrafter"/>
</dbReference>
<dbReference type="AlphaFoldDB" id="A0AAP0NPJ8"/>
<dbReference type="GO" id="GO:0046872">
    <property type="term" value="F:metal ion binding"/>
    <property type="evidence" value="ECO:0007669"/>
    <property type="project" value="UniProtKB-KW"/>
</dbReference>
<dbReference type="InterPro" id="IPR002139">
    <property type="entry name" value="Ribo/fructo_kinase"/>
</dbReference>
<dbReference type="CDD" id="cd01941">
    <property type="entry name" value="YeiC_kinase_like"/>
    <property type="match status" value="1"/>
</dbReference>
<dbReference type="InterPro" id="IPR002173">
    <property type="entry name" value="Carboh/pur_kinase_PfkB_CS"/>
</dbReference>
<evidence type="ECO:0000313" key="6">
    <source>
        <dbReference type="EMBL" id="KAK9113155.1"/>
    </source>
</evidence>
<dbReference type="InterPro" id="IPR011611">
    <property type="entry name" value="PfkB_dom"/>
</dbReference>
<evidence type="ECO:0000256" key="3">
    <source>
        <dbReference type="ARBA" id="ARBA00022723"/>
    </source>
</evidence>
<reference evidence="6 7" key="1">
    <citation type="submission" date="2024-01" db="EMBL/GenBank/DDBJ databases">
        <title>Genome assemblies of Stephania.</title>
        <authorList>
            <person name="Yang L."/>
        </authorList>
    </citation>
    <scope>NUCLEOTIDE SEQUENCE [LARGE SCALE GENOMIC DNA]</scope>
    <source>
        <strain evidence="6">JXDWG</strain>
        <tissue evidence="6">Leaf</tissue>
    </source>
</reference>
<gene>
    <name evidence="6" type="ORF">Scep_020674</name>
</gene>
<dbReference type="PROSITE" id="PS00583">
    <property type="entry name" value="PFKB_KINASES_1"/>
    <property type="match status" value="1"/>
</dbReference>
<keyword evidence="7" id="KW-1185">Reference proteome</keyword>
<dbReference type="PANTHER" id="PTHR42909">
    <property type="entry name" value="ZGC:136858"/>
    <property type="match status" value="1"/>
</dbReference>
<keyword evidence="2" id="KW-0808">Transferase</keyword>
<dbReference type="GO" id="GO:0005737">
    <property type="term" value="C:cytoplasm"/>
    <property type="evidence" value="ECO:0007669"/>
    <property type="project" value="TreeGrafter"/>
</dbReference>
<evidence type="ECO:0000313" key="7">
    <source>
        <dbReference type="Proteomes" id="UP001419268"/>
    </source>
</evidence>
<protein>
    <recommendedName>
        <fullName evidence="5">Carbohydrate kinase PfkB domain-containing protein</fullName>
    </recommendedName>
</protein>
<evidence type="ECO:0000256" key="1">
    <source>
        <dbReference type="ARBA" id="ARBA00010688"/>
    </source>
</evidence>
<dbReference type="GO" id="GO:0016301">
    <property type="term" value="F:kinase activity"/>
    <property type="evidence" value="ECO:0007669"/>
    <property type="project" value="UniProtKB-KW"/>
</dbReference>
<dbReference type="Gene3D" id="3.40.1190.20">
    <property type="match status" value="1"/>
</dbReference>
<dbReference type="InterPro" id="IPR029056">
    <property type="entry name" value="Ribokinase-like"/>
</dbReference>
<dbReference type="SUPFAM" id="SSF53613">
    <property type="entry name" value="Ribokinase-like"/>
    <property type="match status" value="1"/>
</dbReference>
<name>A0AAP0NPJ8_9MAGN</name>
<evidence type="ECO:0000256" key="4">
    <source>
        <dbReference type="ARBA" id="ARBA00022777"/>
    </source>
</evidence>
<evidence type="ECO:0000256" key="2">
    <source>
        <dbReference type="ARBA" id="ARBA00022679"/>
    </source>
</evidence>
<dbReference type="Proteomes" id="UP001419268">
    <property type="component" value="Unassembled WGS sequence"/>
</dbReference>
<sequence>MEDRNERVEVNAWRRMSTLSRHCLAQCESSPVLNLTSASALDDSKLAISEPVVIGGMVLDIHATPATATHRGSTTPGKVHYVHGGVARNVAECMSKLGTKPFMISVTGVDMAGNLLLEYWKSAGLVTEGIRRCQDVGTPTVINMFDFNGEVVAGVASTEAIEIFLNPEWVQRFWCNICSSPAVMVDANLSPTTLLSSCQIAAEFGIPVWFEPVSVAKSRRLASIAKYVTFTSPNEDELVAMANSFSAGNVFTPIKRVDDAGRRLPIESLFRMLKPAIMLLLEKGVKIIIVTLGADGVFICSKDGPGFIKEYLKNTKSNSSRRQLYEIVTLYCASDKFGDVVDFKSGVPHLFAVHFSVLPASVVKLTGAGDCLVGGTLSSLCAGLNLMQSIAVGMAAAKTAVEGSTNVPSEFNLSIIAGHVNQSQHPWLKELSLNSCPLTSLPLNAVFA</sequence>
<dbReference type="GO" id="GO:0004730">
    <property type="term" value="F:pseudouridylate synthase activity"/>
    <property type="evidence" value="ECO:0007669"/>
    <property type="project" value="TreeGrafter"/>
</dbReference>
<dbReference type="PANTHER" id="PTHR42909:SF1">
    <property type="entry name" value="CARBOHYDRATE KINASE PFKB DOMAIN-CONTAINING PROTEIN"/>
    <property type="match status" value="1"/>
</dbReference>
<comment type="caution">
    <text evidence="6">The sequence shown here is derived from an EMBL/GenBank/DDBJ whole genome shotgun (WGS) entry which is preliminary data.</text>
</comment>
<evidence type="ECO:0000259" key="5">
    <source>
        <dbReference type="Pfam" id="PF00294"/>
    </source>
</evidence>
<comment type="similarity">
    <text evidence="1">Belongs to the carbohydrate kinase PfkB family.</text>
</comment>
<organism evidence="6 7">
    <name type="scientific">Stephania cephalantha</name>
    <dbReference type="NCBI Taxonomy" id="152367"/>
    <lineage>
        <taxon>Eukaryota</taxon>
        <taxon>Viridiplantae</taxon>
        <taxon>Streptophyta</taxon>
        <taxon>Embryophyta</taxon>
        <taxon>Tracheophyta</taxon>
        <taxon>Spermatophyta</taxon>
        <taxon>Magnoliopsida</taxon>
        <taxon>Ranunculales</taxon>
        <taxon>Menispermaceae</taxon>
        <taxon>Menispermoideae</taxon>
        <taxon>Cissampelideae</taxon>
        <taxon>Stephania</taxon>
    </lineage>
</organism>
<dbReference type="Pfam" id="PF00294">
    <property type="entry name" value="PfkB"/>
    <property type="match status" value="2"/>
</dbReference>
<proteinExistence type="inferred from homology"/>
<keyword evidence="3" id="KW-0479">Metal-binding</keyword>
<keyword evidence="4" id="KW-0418">Kinase</keyword>
<feature type="domain" description="Carbohydrate kinase PfkB" evidence="5">
    <location>
        <begin position="52"/>
        <end position="309"/>
    </location>
</feature>